<organism evidence="4 5">
    <name type="scientific">Adiantum capillus-veneris</name>
    <name type="common">Maidenhair fern</name>
    <dbReference type="NCBI Taxonomy" id="13818"/>
    <lineage>
        <taxon>Eukaryota</taxon>
        <taxon>Viridiplantae</taxon>
        <taxon>Streptophyta</taxon>
        <taxon>Embryophyta</taxon>
        <taxon>Tracheophyta</taxon>
        <taxon>Polypodiopsida</taxon>
        <taxon>Polypodiidae</taxon>
        <taxon>Polypodiales</taxon>
        <taxon>Pteridineae</taxon>
        <taxon>Pteridaceae</taxon>
        <taxon>Vittarioideae</taxon>
        <taxon>Adiantum</taxon>
    </lineage>
</organism>
<accession>A0A9D4UAL0</accession>
<dbReference type="Gene3D" id="2.60.40.790">
    <property type="match status" value="1"/>
</dbReference>
<dbReference type="SUPFAM" id="SSF49764">
    <property type="entry name" value="HSP20-like chaperones"/>
    <property type="match status" value="1"/>
</dbReference>
<dbReference type="Proteomes" id="UP000886520">
    <property type="component" value="Chromosome 20"/>
</dbReference>
<feature type="domain" description="SHSP" evidence="3">
    <location>
        <begin position="1"/>
        <end position="97"/>
    </location>
</feature>
<comment type="caution">
    <text evidence="4">The sequence shown here is derived from an EMBL/GenBank/DDBJ whole genome shotgun (WGS) entry which is preliminary data.</text>
</comment>
<reference evidence="4" key="1">
    <citation type="submission" date="2021-01" db="EMBL/GenBank/DDBJ databases">
        <title>Adiantum capillus-veneris genome.</title>
        <authorList>
            <person name="Fang Y."/>
            <person name="Liao Q."/>
        </authorList>
    </citation>
    <scope>NUCLEOTIDE SEQUENCE</scope>
    <source>
        <strain evidence="4">H3</strain>
        <tissue evidence="4">Leaf</tissue>
    </source>
</reference>
<dbReference type="EMBL" id="JABFUD020000020">
    <property type="protein sequence ID" value="KAI5064307.1"/>
    <property type="molecule type" value="Genomic_DNA"/>
</dbReference>
<dbReference type="Pfam" id="PF00011">
    <property type="entry name" value="HSP20"/>
    <property type="match status" value="1"/>
</dbReference>
<proteinExistence type="inferred from homology"/>
<dbReference type="InterPro" id="IPR002068">
    <property type="entry name" value="A-crystallin/Hsp20_dom"/>
</dbReference>
<name>A0A9D4UAL0_ADICA</name>
<dbReference type="InterPro" id="IPR008978">
    <property type="entry name" value="HSP20-like_chaperone"/>
</dbReference>
<dbReference type="AlphaFoldDB" id="A0A9D4UAL0"/>
<sequence length="97" mass="11114">MEFERRNEGSTYVYTIDLSGLPKDQVKVSIYEGRTLRVRGGDFFSRFTTLPSNATLRVRAGDFFSRSTTLPSNADVSKRSSEWEDDKLVIKFPKINI</sequence>
<gene>
    <name evidence="4" type="ORF">GOP47_0020977</name>
</gene>
<evidence type="ECO:0000313" key="5">
    <source>
        <dbReference type="Proteomes" id="UP000886520"/>
    </source>
</evidence>
<evidence type="ECO:0000256" key="1">
    <source>
        <dbReference type="PROSITE-ProRule" id="PRU00285"/>
    </source>
</evidence>
<evidence type="ECO:0000259" key="3">
    <source>
        <dbReference type="PROSITE" id="PS01031"/>
    </source>
</evidence>
<evidence type="ECO:0000313" key="4">
    <source>
        <dbReference type="EMBL" id="KAI5064307.1"/>
    </source>
</evidence>
<keyword evidence="5" id="KW-1185">Reference proteome</keyword>
<evidence type="ECO:0000256" key="2">
    <source>
        <dbReference type="RuleBase" id="RU003616"/>
    </source>
</evidence>
<protein>
    <recommendedName>
        <fullName evidence="3">SHSP domain-containing protein</fullName>
    </recommendedName>
</protein>
<comment type="similarity">
    <text evidence="1 2">Belongs to the small heat shock protein (HSP20) family.</text>
</comment>
<dbReference type="PROSITE" id="PS01031">
    <property type="entry name" value="SHSP"/>
    <property type="match status" value="1"/>
</dbReference>